<sequence length="58" mass="6641">MVSDGSIKFILNMFYLVTGTVTLLLYSEKQIQCDLDYLISKIKGYTVLLCIMISMKKL</sequence>
<gene>
    <name evidence="2" type="ORF">BCL69_100373</name>
</gene>
<evidence type="ECO:0000256" key="1">
    <source>
        <dbReference type="SAM" id="Phobius"/>
    </source>
</evidence>
<accession>A0A5D3YHL3</accession>
<keyword evidence="1" id="KW-1133">Transmembrane helix</keyword>
<feature type="transmembrane region" description="Helical" evidence="1">
    <location>
        <begin position="6"/>
        <end position="26"/>
    </location>
</feature>
<organism evidence="2 3">
    <name type="scientific">Nitrosomonas communis</name>
    <dbReference type="NCBI Taxonomy" id="44574"/>
    <lineage>
        <taxon>Bacteria</taxon>
        <taxon>Pseudomonadati</taxon>
        <taxon>Pseudomonadota</taxon>
        <taxon>Betaproteobacteria</taxon>
        <taxon>Nitrosomonadales</taxon>
        <taxon>Nitrosomonadaceae</taxon>
        <taxon>Nitrosomonas</taxon>
    </lineage>
</organism>
<keyword evidence="1" id="KW-0472">Membrane</keyword>
<comment type="caution">
    <text evidence="2">The sequence shown here is derived from an EMBL/GenBank/DDBJ whole genome shotgun (WGS) entry which is preliminary data.</text>
</comment>
<evidence type="ECO:0000313" key="2">
    <source>
        <dbReference type="EMBL" id="TYP93263.1"/>
    </source>
</evidence>
<dbReference type="AlphaFoldDB" id="A0A5D3YHL3"/>
<reference evidence="2 3" key="1">
    <citation type="submission" date="2019-07" db="EMBL/GenBank/DDBJ databases">
        <title>Active sludge and wastewater microbial communities from Klosterneuburg, Austria.</title>
        <authorList>
            <person name="Wagner M."/>
        </authorList>
    </citation>
    <scope>NUCLEOTIDE SEQUENCE [LARGE SCALE GENOMIC DNA]</scope>
    <source>
        <strain evidence="2 3">Nm2</strain>
    </source>
</reference>
<dbReference type="EMBL" id="VNHT01000003">
    <property type="protein sequence ID" value="TYP93263.1"/>
    <property type="molecule type" value="Genomic_DNA"/>
</dbReference>
<keyword evidence="1" id="KW-0812">Transmembrane</keyword>
<proteinExistence type="predicted"/>
<name>A0A5D3YHL3_9PROT</name>
<evidence type="ECO:0000313" key="3">
    <source>
        <dbReference type="Proteomes" id="UP000324176"/>
    </source>
</evidence>
<dbReference type="Proteomes" id="UP000324176">
    <property type="component" value="Unassembled WGS sequence"/>
</dbReference>
<protein>
    <submittedName>
        <fullName evidence="2">Uncharacterized protein</fullName>
    </submittedName>
</protein>